<dbReference type="RefSeq" id="XP_002682667.1">
    <property type="nucleotide sequence ID" value="XM_002682621.1"/>
</dbReference>
<dbReference type="GO" id="GO:0035303">
    <property type="term" value="P:regulation of dephosphorylation"/>
    <property type="evidence" value="ECO:0007669"/>
    <property type="project" value="TreeGrafter"/>
</dbReference>
<dbReference type="Pfam" id="PF04177">
    <property type="entry name" value="TAP42"/>
    <property type="match status" value="1"/>
</dbReference>
<dbReference type="EMBL" id="GG738846">
    <property type="protein sequence ID" value="EFC49923.1"/>
    <property type="molecule type" value="Genomic_DNA"/>
</dbReference>
<dbReference type="PANTHER" id="PTHR10933:SF9">
    <property type="entry name" value="IMMUNOGLOBULIN-BINDING PROTEIN 1"/>
    <property type="match status" value="1"/>
</dbReference>
<evidence type="ECO:0000313" key="2">
    <source>
        <dbReference type="EMBL" id="EFC49923.1"/>
    </source>
</evidence>
<dbReference type="Proteomes" id="UP000006671">
    <property type="component" value="Unassembled WGS sequence"/>
</dbReference>
<evidence type="ECO:0000313" key="3">
    <source>
        <dbReference type="Proteomes" id="UP000006671"/>
    </source>
</evidence>
<proteinExistence type="predicted"/>
<dbReference type="OrthoDB" id="10261297at2759"/>
<accession>D2UZC4</accession>
<dbReference type="Gene3D" id="1.25.40.540">
    <property type="entry name" value="TAP42-like family"/>
    <property type="match status" value="1"/>
</dbReference>
<dbReference type="AlphaFoldDB" id="D2UZC4"/>
<feature type="compositionally biased region" description="Basic and acidic residues" evidence="1">
    <location>
        <begin position="375"/>
        <end position="397"/>
    </location>
</feature>
<evidence type="ECO:0000256" key="1">
    <source>
        <dbReference type="SAM" id="MobiDB-lite"/>
    </source>
</evidence>
<dbReference type="GO" id="GO:0051721">
    <property type="term" value="F:protein phosphatase 2A binding"/>
    <property type="evidence" value="ECO:0007669"/>
    <property type="project" value="TreeGrafter"/>
</dbReference>
<dbReference type="STRING" id="5762.D2UZC4"/>
<dbReference type="InterPro" id="IPR007304">
    <property type="entry name" value="TAP46-like"/>
</dbReference>
<dbReference type="GO" id="GO:0009966">
    <property type="term" value="P:regulation of signal transduction"/>
    <property type="evidence" value="ECO:0007669"/>
    <property type="project" value="InterPro"/>
</dbReference>
<protein>
    <submittedName>
        <fullName evidence="2">Predicted protein</fullName>
    </submittedName>
</protein>
<dbReference type="VEuPathDB" id="AmoebaDB:NAEGRDRAFT_61888"/>
<reference evidence="2 3" key="1">
    <citation type="journal article" date="2010" name="Cell">
        <title>The genome of Naegleria gruberi illuminates early eukaryotic versatility.</title>
        <authorList>
            <person name="Fritz-Laylin L.K."/>
            <person name="Prochnik S.E."/>
            <person name="Ginger M.L."/>
            <person name="Dacks J.B."/>
            <person name="Carpenter M.L."/>
            <person name="Field M.C."/>
            <person name="Kuo A."/>
            <person name="Paredez A."/>
            <person name="Chapman J."/>
            <person name="Pham J."/>
            <person name="Shu S."/>
            <person name="Neupane R."/>
            <person name="Cipriano M."/>
            <person name="Mancuso J."/>
            <person name="Tu H."/>
            <person name="Salamov A."/>
            <person name="Lindquist E."/>
            <person name="Shapiro H."/>
            <person name="Lucas S."/>
            <person name="Grigoriev I.V."/>
            <person name="Cande W.Z."/>
            <person name="Fulton C."/>
            <person name="Rokhsar D.S."/>
            <person name="Dawson S.C."/>
        </authorList>
    </citation>
    <scope>NUCLEOTIDE SEQUENCE [LARGE SCALE GENOMIC DNA]</scope>
    <source>
        <strain evidence="2 3">NEG-M</strain>
    </source>
</reference>
<dbReference type="InterPro" id="IPR038511">
    <property type="entry name" value="TAP42/TAP46-like_sf"/>
</dbReference>
<gene>
    <name evidence="2" type="ORF">NAEGRDRAFT_61888</name>
</gene>
<dbReference type="InParanoid" id="D2UZC4"/>
<feature type="region of interest" description="Disordered" evidence="1">
    <location>
        <begin position="255"/>
        <end position="280"/>
    </location>
</feature>
<organism evidence="3">
    <name type="scientific">Naegleria gruberi</name>
    <name type="common">Amoeba</name>
    <dbReference type="NCBI Taxonomy" id="5762"/>
    <lineage>
        <taxon>Eukaryota</taxon>
        <taxon>Discoba</taxon>
        <taxon>Heterolobosea</taxon>
        <taxon>Tetramitia</taxon>
        <taxon>Eutetramitia</taxon>
        <taxon>Vahlkampfiidae</taxon>
        <taxon>Naegleria</taxon>
    </lineage>
</organism>
<sequence length="429" mass="49253">MSILEEQNTLPFSEQESPENYLYFLTTVNPTDFINTSERGSKIVKLFSEHFLPLPFSSNEDGSDLTEETTVILLVPYFIALGTLQIRQENTQPFNMELHQKNRKIQLKQANEYFCKFLNLALQYDQVNDDYLSWVLPHTMNRDDDEEEQVAKSTKKQDKAFEQLMNDRSQMVLRMKTKNALAQELFSNVEEMSELEISRLLSSVSLGEDSSKKVSEQVKKKMLNIRDYINFCVLDTLENLASNSREEGMLNAVSARPSMPQHPSQSYQQQSGSTSGQPISHLKATSINDVLNNRGVLSQMGYNMILLPNNNGGNTGNKSTSSGNSLQKKALANQSIQSNIINNRTTREDIKSRVFGSYVPGPTVSLEEFARQECIDMHQREEKDKQFKQEQTQKKKDDEEEEDEEELKKKRVWEDWKDDHVKGSGNMRD</sequence>
<keyword evidence="3" id="KW-1185">Reference proteome</keyword>
<feature type="compositionally biased region" description="Low complexity" evidence="1">
    <location>
        <begin position="257"/>
        <end position="280"/>
    </location>
</feature>
<dbReference type="GeneID" id="8863256"/>
<dbReference type="GO" id="GO:0005829">
    <property type="term" value="C:cytosol"/>
    <property type="evidence" value="ECO:0007669"/>
    <property type="project" value="TreeGrafter"/>
</dbReference>
<dbReference type="KEGG" id="ngr:NAEGRDRAFT_61888"/>
<dbReference type="OMA" id="ANEYFCK"/>
<feature type="region of interest" description="Disordered" evidence="1">
    <location>
        <begin position="375"/>
        <end position="429"/>
    </location>
</feature>
<name>D2UZC4_NAEGR</name>
<dbReference type="PANTHER" id="PTHR10933">
    <property type="entry name" value="IMMUNOGLOBULIN-BINDING PROTEIN 1"/>
    <property type="match status" value="1"/>
</dbReference>
<feature type="compositionally biased region" description="Basic and acidic residues" evidence="1">
    <location>
        <begin position="406"/>
        <end position="429"/>
    </location>
</feature>